<accession>A0A4R2HQ44</accession>
<evidence type="ECO:0000313" key="2">
    <source>
        <dbReference type="Proteomes" id="UP000295684"/>
    </source>
</evidence>
<gene>
    <name evidence="1" type="ORF">EV200_101250</name>
</gene>
<dbReference type="AlphaFoldDB" id="A0A4R2HQ44"/>
<reference evidence="1 2" key="1">
    <citation type="submission" date="2019-03" db="EMBL/GenBank/DDBJ databases">
        <title>Genomic Encyclopedia of Type Strains, Phase IV (KMG-IV): sequencing the most valuable type-strain genomes for metagenomic binning, comparative biology and taxonomic classification.</title>
        <authorList>
            <person name="Goeker M."/>
        </authorList>
    </citation>
    <scope>NUCLEOTIDE SEQUENCE [LARGE SCALE GENOMIC DNA]</scope>
    <source>
        <strain evidence="1 2">DSM 103236</strain>
    </source>
</reference>
<proteinExistence type="predicted"/>
<dbReference type="Proteomes" id="UP000295684">
    <property type="component" value="Unassembled WGS sequence"/>
</dbReference>
<sequence>MLPLVNCYFKNEVPSINCIYLFTLIASCYKKLLLIQLNNEIKTKDSMSTSHLSLTMQRKGNKD</sequence>
<name>A0A4R2HQ44_9SPHI</name>
<organism evidence="1 2">
    <name type="scientific">Pedobacter psychrotolerans</name>
    <dbReference type="NCBI Taxonomy" id="1843235"/>
    <lineage>
        <taxon>Bacteria</taxon>
        <taxon>Pseudomonadati</taxon>
        <taxon>Bacteroidota</taxon>
        <taxon>Sphingobacteriia</taxon>
        <taxon>Sphingobacteriales</taxon>
        <taxon>Sphingobacteriaceae</taxon>
        <taxon>Pedobacter</taxon>
    </lineage>
</organism>
<dbReference type="EMBL" id="SLWO01000001">
    <property type="protein sequence ID" value="TCO30811.1"/>
    <property type="molecule type" value="Genomic_DNA"/>
</dbReference>
<comment type="caution">
    <text evidence="1">The sequence shown here is derived from an EMBL/GenBank/DDBJ whole genome shotgun (WGS) entry which is preliminary data.</text>
</comment>
<protein>
    <submittedName>
        <fullName evidence="1">Uncharacterized protein</fullName>
    </submittedName>
</protein>
<evidence type="ECO:0000313" key="1">
    <source>
        <dbReference type="EMBL" id="TCO30811.1"/>
    </source>
</evidence>